<organism evidence="14 15">
    <name type="scientific">Vigna mungo</name>
    <name type="common">Black gram</name>
    <name type="synonym">Phaseolus mungo</name>
    <dbReference type="NCBI Taxonomy" id="3915"/>
    <lineage>
        <taxon>Eukaryota</taxon>
        <taxon>Viridiplantae</taxon>
        <taxon>Streptophyta</taxon>
        <taxon>Embryophyta</taxon>
        <taxon>Tracheophyta</taxon>
        <taxon>Spermatophyta</taxon>
        <taxon>Magnoliopsida</taxon>
        <taxon>eudicotyledons</taxon>
        <taxon>Gunneridae</taxon>
        <taxon>Pentapetalae</taxon>
        <taxon>rosids</taxon>
        <taxon>fabids</taxon>
        <taxon>Fabales</taxon>
        <taxon>Fabaceae</taxon>
        <taxon>Papilionoideae</taxon>
        <taxon>50 kb inversion clade</taxon>
        <taxon>NPAAA clade</taxon>
        <taxon>indigoferoid/millettioid clade</taxon>
        <taxon>Phaseoleae</taxon>
        <taxon>Vigna</taxon>
    </lineage>
</organism>
<dbReference type="EMBL" id="CP144698">
    <property type="protein sequence ID" value="WVZ16950.1"/>
    <property type="molecule type" value="Genomic_DNA"/>
</dbReference>
<reference evidence="14 15" key="1">
    <citation type="journal article" date="2023" name="Life. Sci Alliance">
        <title>Evolutionary insights into 3D genome organization and epigenetic landscape of Vigna mungo.</title>
        <authorList>
            <person name="Junaid A."/>
            <person name="Singh B."/>
            <person name="Bhatia S."/>
        </authorList>
    </citation>
    <scope>NUCLEOTIDE SEQUENCE [LARGE SCALE GENOMIC DNA]</scope>
    <source>
        <strain evidence="14">Urdbean</strain>
    </source>
</reference>
<dbReference type="SUPFAM" id="SSF47459">
    <property type="entry name" value="HLH, helix-loop-helix DNA-binding domain"/>
    <property type="match status" value="1"/>
</dbReference>
<comment type="subcellular location">
    <subcellularLocation>
        <location evidence="1">Nucleus</location>
    </subcellularLocation>
    <subcellularLocation>
        <location evidence="2">Secreted</location>
        <location evidence="2">Cell wall</location>
    </subcellularLocation>
</comment>
<evidence type="ECO:0000313" key="14">
    <source>
        <dbReference type="EMBL" id="WVZ16950.1"/>
    </source>
</evidence>
<gene>
    <name evidence="14" type="ORF">V8G54_009932</name>
</gene>
<dbReference type="InterPro" id="IPR011050">
    <property type="entry name" value="Pectin_lyase_fold/virulence"/>
</dbReference>
<keyword evidence="4" id="KW-0134">Cell wall</keyword>
<dbReference type="Gene3D" id="4.10.280.10">
    <property type="entry name" value="Helix-loop-helix DNA-binding domain"/>
    <property type="match status" value="1"/>
</dbReference>
<evidence type="ECO:0000256" key="2">
    <source>
        <dbReference type="ARBA" id="ARBA00004191"/>
    </source>
</evidence>
<keyword evidence="8" id="KW-0804">Transcription</keyword>
<evidence type="ECO:0000256" key="6">
    <source>
        <dbReference type="ARBA" id="ARBA00022801"/>
    </source>
</evidence>
<dbReference type="PROSITE" id="PS50888">
    <property type="entry name" value="BHLH"/>
    <property type="match status" value="1"/>
</dbReference>
<dbReference type="InterPro" id="IPR012334">
    <property type="entry name" value="Pectin_lyas_fold"/>
</dbReference>
<evidence type="ECO:0000256" key="10">
    <source>
        <dbReference type="ARBA" id="ARBA00023295"/>
    </source>
</evidence>
<dbReference type="Proteomes" id="UP001374535">
    <property type="component" value="Chromosome 3"/>
</dbReference>
<dbReference type="InterPro" id="IPR006626">
    <property type="entry name" value="PbH1"/>
</dbReference>
<keyword evidence="6 12" id="KW-0378">Hydrolase</keyword>
<feature type="domain" description="BHLH" evidence="13">
    <location>
        <begin position="168"/>
        <end position="217"/>
    </location>
</feature>
<dbReference type="AlphaFoldDB" id="A0AAQ3NVG8"/>
<dbReference type="SMART" id="SM00353">
    <property type="entry name" value="HLH"/>
    <property type="match status" value="1"/>
</dbReference>
<evidence type="ECO:0000256" key="12">
    <source>
        <dbReference type="RuleBase" id="RU361169"/>
    </source>
</evidence>
<dbReference type="GO" id="GO:0004650">
    <property type="term" value="F:polygalacturonase activity"/>
    <property type="evidence" value="ECO:0007669"/>
    <property type="project" value="InterPro"/>
</dbReference>
<dbReference type="InterPro" id="IPR000743">
    <property type="entry name" value="Glyco_hydro_28"/>
</dbReference>
<dbReference type="GO" id="GO:0005975">
    <property type="term" value="P:carbohydrate metabolic process"/>
    <property type="evidence" value="ECO:0007669"/>
    <property type="project" value="InterPro"/>
</dbReference>
<dbReference type="Pfam" id="PF00010">
    <property type="entry name" value="HLH"/>
    <property type="match status" value="1"/>
</dbReference>
<evidence type="ECO:0000256" key="11">
    <source>
        <dbReference type="ARBA" id="ARBA00023316"/>
    </source>
</evidence>
<evidence type="ECO:0000256" key="5">
    <source>
        <dbReference type="ARBA" id="ARBA00022525"/>
    </source>
</evidence>
<dbReference type="InterPro" id="IPR011598">
    <property type="entry name" value="bHLH_dom"/>
</dbReference>
<evidence type="ECO:0000256" key="3">
    <source>
        <dbReference type="ARBA" id="ARBA00008834"/>
    </source>
</evidence>
<dbReference type="SMART" id="SM00710">
    <property type="entry name" value="PbH1"/>
    <property type="match status" value="4"/>
</dbReference>
<dbReference type="GO" id="GO:0071555">
    <property type="term" value="P:cell wall organization"/>
    <property type="evidence" value="ECO:0007669"/>
    <property type="project" value="UniProtKB-KW"/>
</dbReference>
<keyword evidence="10 12" id="KW-0326">Glycosidase</keyword>
<proteinExistence type="inferred from homology"/>
<evidence type="ECO:0000256" key="1">
    <source>
        <dbReference type="ARBA" id="ARBA00004123"/>
    </source>
</evidence>
<dbReference type="InterPro" id="IPR036638">
    <property type="entry name" value="HLH_DNA-bd_sf"/>
</dbReference>
<name>A0AAQ3NVG8_VIGMU</name>
<protein>
    <recommendedName>
        <fullName evidence="13">BHLH domain-containing protein</fullName>
    </recommendedName>
</protein>
<keyword evidence="15" id="KW-1185">Reference proteome</keyword>
<accession>A0AAQ3NVG8</accession>
<dbReference type="SUPFAM" id="SSF51126">
    <property type="entry name" value="Pectin lyase-like"/>
    <property type="match status" value="1"/>
</dbReference>
<evidence type="ECO:0000256" key="8">
    <source>
        <dbReference type="ARBA" id="ARBA00023163"/>
    </source>
</evidence>
<sequence>MAPGTYFNWDTVQIPSSETNTFHMLEEEVATPNLQHLFSYYDQNVFLPTASFENYIDPTGASLHPSDIDTSLYDPSISFAHSNIFPTSQQDTLLPSPKRQKCCCESKVQKLTAQTALPSSLYTDEFVVPYDNFYSSHIEELPQQISVEFSQFDSTCEDLKCVKKESEKTISPQSLAARERRRKISEKTQQLGKLVPGGPKMNTAEMLHAAAKYVKYLQAQVKLLELTKSLEEDNAETPSEMLHSLVVSSFVQEKLYTEEMCFVPKETVAFLKAWQSICGGEGMATLVIPANYRFLLSPLMLKGPCHASNIQIQIQGKVIAAEKNAWASYKYTWILITNVNGLTVDGSGGSLDGFGSSWWSCRNCPRPSVITFNSCNGLSVSSLNIINSPKAHININNCVGATFSAISIQSPGDTHNTDGIAVYGSKNIWIKDSTIACGDDCIAISGGSSYVNVTGSACGPGHGISLGNGNSNTVEQVHVQNCNFTNTQNGARIKTYADGSGYAREIRFEEITLIQTRNPIIIDQFYTNKGVSLKNGGVEVRGITFRGFHGTSMTGEAITLNCSPQGCFNITLDQINIASSQQGKPASCSCKNAHGTATSSVPSCPCLLP</sequence>
<evidence type="ECO:0000313" key="15">
    <source>
        <dbReference type="Proteomes" id="UP001374535"/>
    </source>
</evidence>
<dbReference type="PANTHER" id="PTHR31375">
    <property type="match status" value="1"/>
</dbReference>
<dbReference type="GO" id="GO:0005634">
    <property type="term" value="C:nucleus"/>
    <property type="evidence" value="ECO:0007669"/>
    <property type="project" value="UniProtKB-SubCell"/>
</dbReference>
<keyword evidence="9" id="KW-0539">Nucleus</keyword>
<dbReference type="Pfam" id="PF00295">
    <property type="entry name" value="Glyco_hydro_28"/>
    <property type="match status" value="1"/>
</dbReference>
<evidence type="ECO:0000259" key="13">
    <source>
        <dbReference type="PROSITE" id="PS50888"/>
    </source>
</evidence>
<evidence type="ECO:0000256" key="4">
    <source>
        <dbReference type="ARBA" id="ARBA00022512"/>
    </source>
</evidence>
<dbReference type="Gene3D" id="2.160.20.10">
    <property type="entry name" value="Single-stranded right-handed beta-helix, Pectin lyase-like"/>
    <property type="match status" value="1"/>
</dbReference>
<evidence type="ECO:0000256" key="7">
    <source>
        <dbReference type="ARBA" id="ARBA00023015"/>
    </source>
</evidence>
<keyword evidence="7" id="KW-0805">Transcription regulation</keyword>
<evidence type="ECO:0000256" key="9">
    <source>
        <dbReference type="ARBA" id="ARBA00023242"/>
    </source>
</evidence>
<keyword evidence="5" id="KW-0964">Secreted</keyword>
<comment type="similarity">
    <text evidence="3 12">Belongs to the glycosyl hydrolase 28 family.</text>
</comment>
<keyword evidence="11" id="KW-0961">Cell wall biogenesis/degradation</keyword>
<dbReference type="GO" id="GO:0046983">
    <property type="term" value="F:protein dimerization activity"/>
    <property type="evidence" value="ECO:0007669"/>
    <property type="project" value="InterPro"/>
</dbReference>